<dbReference type="AlphaFoldDB" id="A0A255YNJ9"/>
<dbReference type="GO" id="GO:0017001">
    <property type="term" value="P:antibiotic catabolic process"/>
    <property type="evidence" value="ECO:0007669"/>
    <property type="project" value="UniProtKB-ARBA"/>
</dbReference>
<proteinExistence type="inferred from homology"/>
<dbReference type="SUPFAM" id="SSF56281">
    <property type="entry name" value="Metallo-hydrolase/oxidoreductase"/>
    <property type="match status" value="1"/>
</dbReference>
<dbReference type="InterPro" id="IPR036866">
    <property type="entry name" value="RibonucZ/Hydroxyglut_hydro"/>
</dbReference>
<evidence type="ECO:0000313" key="4">
    <source>
        <dbReference type="EMBL" id="OYQ30175.1"/>
    </source>
</evidence>
<organism evidence="4 5">
    <name type="scientific">Sandarakinorhabdus cyanobacteriorum</name>
    <dbReference type="NCBI Taxonomy" id="1981098"/>
    <lineage>
        <taxon>Bacteria</taxon>
        <taxon>Pseudomonadati</taxon>
        <taxon>Pseudomonadota</taxon>
        <taxon>Alphaproteobacteria</taxon>
        <taxon>Sphingomonadales</taxon>
        <taxon>Sphingosinicellaceae</taxon>
        <taxon>Sandarakinorhabdus</taxon>
    </lineage>
</organism>
<dbReference type="InterPro" id="IPR050855">
    <property type="entry name" value="NDM-1-like"/>
</dbReference>
<dbReference type="PANTHER" id="PTHR42951">
    <property type="entry name" value="METALLO-BETA-LACTAMASE DOMAIN-CONTAINING"/>
    <property type="match status" value="1"/>
</dbReference>
<comment type="caution">
    <text evidence="4">The sequence shown here is derived from an EMBL/GenBank/DDBJ whole genome shotgun (WGS) entry which is preliminary data.</text>
</comment>
<dbReference type="PANTHER" id="PTHR42951:SF4">
    <property type="entry name" value="ACYL-COENZYME A THIOESTERASE MBLAC2"/>
    <property type="match status" value="1"/>
</dbReference>
<accession>A0A255YNJ9</accession>
<dbReference type="InterPro" id="IPR001279">
    <property type="entry name" value="Metallo-B-lactamas"/>
</dbReference>
<dbReference type="Gene3D" id="3.60.15.10">
    <property type="entry name" value="Ribonuclease Z/Hydroxyacylglutathione hydrolase-like"/>
    <property type="match status" value="1"/>
</dbReference>
<evidence type="ECO:0000313" key="5">
    <source>
        <dbReference type="Proteomes" id="UP000216991"/>
    </source>
</evidence>
<evidence type="ECO:0000256" key="1">
    <source>
        <dbReference type="ARBA" id="ARBA00005250"/>
    </source>
</evidence>
<dbReference type="Proteomes" id="UP000216991">
    <property type="component" value="Unassembled WGS sequence"/>
</dbReference>
<keyword evidence="2" id="KW-0812">Transmembrane</keyword>
<feature type="domain" description="Metallo-beta-lactamase" evidence="3">
    <location>
        <begin position="97"/>
        <end position="273"/>
    </location>
</feature>
<name>A0A255YNJ9_9SPHN</name>
<protein>
    <recommendedName>
        <fullName evidence="3">Metallo-beta-lactamase domain-containing protein</fullName>
    </recommendedName>
</protein>
<evidence type="ECO:0000259" key="3">
    <source>
        <dbReference type="SMART" id="SM00849"/>
    </source>
</evidence>
<sequence length="333" mass="36417">MFGDGGGSQMQRPRWIGWLAVVAGAAALLVALAPYVFAELIMVAARLGTNIMPAPANPSQFRPLPGPAAGTDVDGHWRVEMIAPGTWAIGEPAAEPDNYAYLLVGNRRALLIDSGATRTHDIRRALAGLTRLPVTVVPSHLHHDHTSGLGYLREIALIDLPETRARAQGNDVRLDRYQFARPDPVRFKATQWIKPGETIDLGGRSVTILSTPGHTTTSVSVWEQAGKRLYTGDFLYPTTLYAFAPDSSLSTYIATIDQLLAMLPGDTRLYGAHCCRNDAPPRAPWLSTSDLADTRAAIRRIQSGDLEGRGFIIRRYPVNDRMTLLTLYPLANR</sequence>
<comment type="similarity">
    <text evidence="1">Belongs to the metallo-beta-lactamase superfamily. Class-B beta-lactamase family.</text>
</comment>
<reference evidence="4 5" key="1">
    <citation type="submission" date="2017-07" db="EMBL/GenBank/DDBJ databases">
        <title>Sandarakinorhabdus cyanobacteriorum sp. nov., a novel bacterium isolated from cyanobacterial aggregates in a eutrophic lake.</title>
        <authorList>
            <person name="Cai H."/>
        </authorList>
    </citation>
    <scope>NUCLEOTIDE SEQUENCE [LARGE SCALE GENOMIC DNA]</scope>
    <source>
        <strain evidence="4 5">TH057</strain>
    </source>
</reference>
<dbReference type="SMART" id="SM00849">
    <property type="entry name" value="Lactamase_B"/>
    <property type="match status" value="1"/>
</dbReference>
<dbReference type="EMBL" id="NOXT01000101">
    <property type="protein sequence ID" value="OYQ30175.1"/>
    <property type="molecule type" value="Genomic_DNA"/>
</dbReference>
<keyword evidence="5" id="KW-1185">Reference proteome</keyword>
<keyword evidence="2" id="KW-0472">Membrane</keyword>
<keyword evidence="2" id="KW-1133">Transmembrane helix</keyword>
<feature type="transmembrane region" description="Helical" evidence="2">
    <location>
        <begin position="15"/>
        <end position="37"/>
    </location>
</feature>
<evidence type="ECO:0000256" key="2">
    <source>
        <dbReference type="SAM" id="Phobius"/>
    </source>
</evidence>
<dbReference type="Pfam" id="PF00753">
    <property type="entry name" value="Lactamase_B"/>
    <property type="match status" value="1"/>
</dbReference>
<gene>
    <name evidence="4" type="ORF">CHU93_06925</name>
</gene>